<reference evidence="2 3" key="1">
    <citation type="submission" date="2019-02" db="EMBL/GenBank/DDBJ databases">
        <title>Deep-cultivation of Planctomycetes and their phenomic and genomic characterization uncovers novel biology.</title>
        <authorList>
            <person name="Wiegand S."/>
            <person name="Jogler M."/>
            <person name="Boedeker C."/>
            <person name="Pinto D."/>
            <person name="Vollmers J."/>
            <person name="Rivas-Marin E."/>
            <person name="Kohn T."/>
            <person name="Peeters S.H."/>
            <person name="Heuer A."/>
            <person name="Rast P."/>
            <person name="Oberbeckmann S."/>
            <person name="Bunk B."/>
            <person name="Jeske O."/>
            <person name="Meyerdierks A."/>
            <person name="Storesund J.E."/>
            <person name="Kallscheuer N."/>
            <person name="Luecker S."/>
            <person name="Lage O.M."/>
            <person name="Pohl T."/>
            <person name="Merkel B.J."/>
            <person name="Hornburger P."/>
            <person name="Mueller R.-W."/>
            <person name="Bruemmer F."/>
            <person name="Labrenz M."/>
            <person name="Spormann A.M."/>
            <person name="Op Den Camp H."/>
            <person name="Overmann J."/>
            <person name="Amann R."/>
            <person name="Jetten M.S.M."/>
            <person name="Mascher T."/>
            <person name="Medema M.H."/>
            <person name="Devos D.P."/>
            <person name="Kaster A.-K."/>
            <person name="Ovreas L."/>
            <person name="Rohde M."/>
            <person name="Galperin M.Y."/>
            <person name="Jogler C."/>
        </authorList>
    </citation>
    <scope>NUCLEOTIDE SEQUENCE [LARGE SCALE GENOMIC DNA]</scope>
    <source>
        <strain evidence="2 3">Q31b</strain>
    </source>
</reference>
<dbReference type="EMBL" id="SJPY01000027">
    <property type="protein sequence ID" value="TWU31830.1"/>
    <property type="molecule type" value="Genomic_DNA"/>
</dbReference>
<protein>
    <submittedName>
        <fullName evidence="2">Uncharacterized protein</fullName>
    </submittedName>
</protein>
<evidence type="ECO:0000256" key="1">
    <source>
        <dbReference type="SAM" id="MobiDB-lite"/>
    </source>
</evidence>
<name>A0A5C6D4S7_9BACT</name>
<sequence length="77" mass="8910">MTPDPTAEIKRIRHQLGADDDFDLDRIFARLHKRQFNSGRSYVRRAPRKPADNHRLHRSGPRHQTEVQAFPGPPGES</sequence>
<comment type="caution">
    <text evidence="2">The sequence shown here is derived from an EMBL/GenBank/DDBJ whole genome shotgun (WGS) entry which is preliminary data.</text>
</comment>
<accession>A0A5C6D4S7</accession>
<evidence type="ECO:0000313" key="2">
    <source>
        <dbReference type="EMBL" id="TWU31830.1"/>
    </source>
</evidence>
<proteinExistence type="predicted"/>
<organism evidence="2 3">
    <name type="scientific">Novipirellula aureliae</name>
    <dbReference type="NCBI Taxonomy" id="2527966"/>
    <lineage>
        <taxon>Bacteria</taxon>
        <taxon>Pseudomonadati</taxon>
        <taxon>Planctomycetota</taxon>
        <taxon>Planctomycetia</taxon>
        <taxon>Pirellulales</taxon>
        <taxon>Pirellulaceae</taxon>
        <taxon>Novipirellula</taxon>
    </lineage>
</organism>
<feature type="region of interest" description="Disordered" evidence="1">
    <location>
        <begin position="39"/>
        <end position="77"/>
    </location>
</feature>
<dbReference type="OrthoDB" id="281327at2"/>
<gene>
    <name evidence="2" type="ORF">Q31b_58630</name>
</gene>
<dbReference type="Proteomes" id="UP000315471">
    <property type="component" value="Unassembled WGS sequence"/>
</dbReference>
<dbReference type="AlphaFoldDB" id="A0A5C6D4S7"/>
<evidence type="ECO:0000313" key="3">
    <source>
        <dbReference type="Proteomes" id="UP000315471"/>
    </source>
</evidence>
<keyword evidence="3" id="KW-1185">Reference proteome</keyword>